<evidence type="ECO:0000256" key="1">
    <source>
        <dbReference type="SAM" id="Phobius"/>
    </source>
</evidence>
<feature type="transmembrane region" description="Helical" evidence="1">
    <location>
        <begin position="59"/>
        <end position="76"/>
    </location>
</feature>
<feature type="transmembrane region" description="Helical" evidence="1">
    <location>
        <begin position="136"/>
        <end position="156"/>
    </location>
</feature>
<dbReference type="AlphaFoldDB" id="A0A1T5CNR4"/>
<name>A0A1T5CNR4_9BACT</name>
<evidence type="ECO:0000313" key="2">
    <source>
        <dbReference type="EMBL" id="SKB60981.1"/>
    </source>
</evidence>
<organism evidence="2 3">
    <name type="scientific">Dyadobacter psychrophilus</name>
    <dbReference type="NCBI Taxonomy" id="651661"/>
    <lineage>
        <taxon>Bacteria</taxon>
        <taxon>Pseudomonadati</taxon>
        <taxon>Bacteroidota</taxon>
        <taxon>Cytophagia</taxon>
        <taxon>Cytophagales</taxon>
        <taxon>Spirosomataceae</taxon>
        <taxon>Dyadobacter</taxon>
    </lineage>
</organism>
<feature type="transmembrane region" description="Helical" evidence="1">
    <location>
        <begin position="83"/>
        <end position="104"/>
    </location>
</feature>
<evidence type="ECO:0000313" key="3">
    <source>
        <dbReference type="Proteomes" id="UP000190897"/>
    </source>
</evidence>
<proteinExistence type="predicted"/>
<evidence type="ECO:0008006" key="4">
    <source>
        <dbReference type="Google" id="ProtNLM"/>
    </source>
</evidence>
<gene>
    <name evidence="2" type="ORF">SAMN05660293_01404</name>
</gene>
<dbReference type="RefSeq" id="WP_082213872.1">
    <property type="nucleotide sequence ID" value="NZ_FUZA01000001.1"/>
</dbReference>
<feature type="transmembrane region" description="Helical" evidence="1">
    <location>
        <begin position="12"/>
        <end position="30"/>
    </location>
</feature>
<sequence length="159" mass="17886">MKPIELISVVRIIGITLYFFIAAQGAFYHFGFGKALYSIPADDFIVLRKAVDPIVRGKFKVLYLSALAVMFIWFLMSNKSAGFLSYAPVLLAFLLLVADMALILKFSEPVNALINSNSIDTKAGFQDARNEWLKFILIRGYLSISGFLLLLVHLVFKIR</sequence>
<keyword evidence="1" id="KW-0812">Transmembrane</keyword>
<keyword evidence="1" id="KW-1133">Transmembrane helix</keyword>
<dbReference type="EMBL" id="FUZA01000001">
    <property type="protein sequence ID" value="SKB60981.1"/>
    <property type="molecule type" value="Genomic_DNA"/>
</dbReference>
<keyword evidence="1" id="KW-0472">Membrane</keyword>
<accession>A0A1T5CNR4</accession>
<dbReference type="Proteomes" id="UP000190897">
    <property type="component" value="Unassembled WGS sequence"/>
</dbReference>
<keyword evidence="3" id="KW-1185">Reference proteome</keyword>
<dbReference type="STRING" id="651661.SAMN05660293_01404"/>
<protein>
    <recommendedName>
        <fullName evidence="4">DUF1772 domain-containing protein</fullName>
    </recommendedName>
</protein>
<reference evidence="3" key="1">
    <citation type="submission" date="2017-02" db="EMBL/GenBank/DDBJ databases">
        <authorList>
            <person name="Varghese N."/>
            <person name="Submissions S."/>
        </authorList>
    </citation>
    <scope>NUCLEOTIDE SEQUENCE [LARGE SCALE GENOMIC DNA]</scope>
    <source>
        <strain evidence="3">DSM 22270</strain>
    </source>
</reference>
<dbReference type="OrthoDB" id="952924at2"/>